<feature type="compositionally biased region" description="Basic and acidic residues" evidence="8">
    <location>
        <begin position="1047"/>
        <end position="1059"/>
    </location>
</feature>
<evidence type="ECO:0000256" key="2">
    <source>
        <dbReference type="ARBA" id="ARBA00022491"/>
    </source>
</evidence>
<evidence type="ECO:0000256" key="5">
    <source>
        <dbReference type="ARBA" id="ARBA00023163"/>
    </source>
</evidence>
<evidence type="ECO:0000256" key="7">
    <source>
        <dbReference type="PROSITE-ProRule" id="PRU00810"/>
    </source>
</evidence>
<dbReference type="GO" id="GO:0000122">
    <property type="term" value="P:negative regulation of transcription by RNA polymerase II"/>
    <property type="evidence" value="ECO:0000318"/>
    <property type="project" value="GO_Central"/>
</dbReference>
<keyword evidence="5" id="KW-0804">Transcription</keyword>
<dbReference type="Pfam" id="PF08295">
    <property type="entry name" value="Sin3_corepress"/>
    <property type="match status" value="1"/>
</dbReference>
<evidence type="ECO:0000256" key="6">
    <source>
        <dbReference type="ARBA" id="ARBA00023242"/>
    </source>
</evidence>
<keyword evidence="6 7" id="KW-0539">Nucleus</keyword>
<feature type="region of interest" description="Disordered" evidence="8">
    <location>
        <begin position="774"/>
        <end position="823"/>
    </location>
</feature>
<dbReference type="PANTHER" id="PTHR12346">
    <property type="entry name" value="SIN3B-RELATED"/>
    <property type="match status" value="1"/>
</dbReference>
<comment type="subcellular location">
    <subcellularLocation>
        <location evidence="1 7">Nucleus</location>
    </subcellularLocation>
</comment>
<dbReference type="Gene3D" id="1.20.1160.11">
    <property type="entry name" value="Paired amphipathic helix"/>
    <property type="match status" value="3"/>
</dbReference>
<dbReference type="GO" id="GO:0003714">
    <property type="term" value="F:transcription corepressor activity"/>
    <property type="evidence" value="ECO:0000318"/>
    <property type="project" value="GO_Central"/>
</dbReference>
<dbReference type="FunCoup" id="A0A7I4EBM9">
    <property type="interactions" value="4293"/>
</dbReference>
<dbReference type="PROSITE" id="PS51477">
    <property type="entry name" value="PAH"/>
    <property type="match status" value="3"/>
</dbReference>
<feature type="region of interest" description="Disordered" evidence="8">
    <location>
        <begin position="433"/>
        <end position="481"/>
    </location>
</feature>
<name>A0A7I4EBM9_PHYPA</name>
<feature type="compositionally biased region" description="Basic and acidic residues" evidence="8">
    <location>
        <begin position="435"/>
        <end position="464"/>
    </location>
</feature>
<dbReference type="InterPro" id="IPR031693">
    <property type="entry name" value="Sin3_C"/>
</dbReference>
<evidence type="ECO:0000256" key="8">
    <source>
        <dbReference type="SAM" id="MobiDB-lite"/>
    </source>
</evidence>
<reference evidence="10 11" key="2">
    <citation type="journal article" date="2018" name="Plant J.">
        <title>The Physcomitrella patens chromosome-scale assembly reveals moss genome structure and evolution.</title>
        <authorList>
            <person name="Lang D."/>
            <person name="Ullrich K.K."/>
            <person name="Murat F."/>
            <person name="Fuchs J."/>
            <person name="Jenkins J."/>
            <person name="Haas F.B."/>
            <person name="Piednoel M."/>
            <person name="Gundlach H."/>
            <person name="Van Bel M."/>
            <person name="Meyberg R."/>
            <person name="Vives C."/>
            <person name="Morata J."/>
            <person name="Symeonidi A."/>
            <person name="Hiss M."/>
            <person name="Muchero W."/>
            <person name="Kamisugi Y."/>
            <person name="Saleh O."/>
            <person name="Blanc G."/>
            <person name="Decker E.L."/>
            <person name="van Gessel N."/>
            <person name="Grimwood J."/>
            <person name="Hayes R.D."/>
            <person name="Graham S.W."/>
            <person name="Gunter L.E."/>
            <person name="McDaniel S.F."/>
            <person name="Hoernstein S.N.W."/>
            <person name="Larsson A."/>
            <person name="Li F.W."/>
            <person name="Perroud P.F."/>
            <person name="Phillips J."/>
            <person name="Ranjan P."/>
            <person name="Rokshar D.S."/>
            <person name="Rothfels C.J."/>
            <person name="Schneider L."/>
            <person name="Shu S."/>
            <person name="Stevenson D.W."/>
            <person name="Thummler F."/>
            <person name="Tillich M."/>
            <person name="Villarreal Aguilar J.C."/>
            <person name="Widiez T."/>
            <person name="Wong G.K."/>
            <person name="Wymore A."/>
            <person name="Zhang Y."/>
            <person name="Zimmer A.D."/>
            <person name="Quatrano R.S."/>
            <person name="Mayer K.F.X."/>
            <person name="Goodstein D."/>
            <person name="Casacuberta J.M."/>
            <person name="Vandepoele K."/>
            <person name="Reski R."/>
            <person name="Cuming A.C."/>
            <person name="Tuskan G.A."/>
            <person name="Maumus F."/>
            <person name="Salse J."/>
            <person name="Schmutz J."/>
            <person name="Rensing S.A."/>
        </authorList>
    </citation>
    <scope>NUCLEOTIDE SEQUENCE [LARGE SCALE GENOMIC DNA]</scope>
    <source>
        <strain evidence="10 11">cv. Gransden 2004</strain>
    </source>
</reference>
<feature type="region of interest" description="Disordered" evidence="8">
    <location>
        <begin position="884"/>
        <end position="1083"/>
    </location>
</feature>
<dbReference type="KEGG" id="ppp:112285800"/>
<dbReference type="FunFam" id="1.20.1160.11:FF:000002">
    <property type="entry name" value="Paired amphipathic helix protein SIN3"/>
    <property type="match status" value="1"/>
</dbReference>
<evidence type="ECO:0000313" key="11">
    <source>
        <dbReference type="Proteomes" id="UP000006727"/>
    </source>
</evidence>
<evidence type="ECO:0000256" key="3">
    <source>
        <dbReference type="ARBA" id="ARBA00022737"/>
    </source>
</evidence>
<dbReference type="EnsemblPlants" id="Pp3c8_14940V3.3">
    <property type="protein sequence ID" value="Pp3c8_14940V3.3"/>
    <property type="gene ID" value="Pp3c8_14940"/>
</dbReference>
<feature type="compositionally biased region" description="Basic and acidic residues" evidence="8">
    <location>
        <begin position="783"/>
        <end position="799"/>
    </location>
</feature>
<dbReference type="Gramene" id="Pp3c8_14940V3.3">
    <property type="protein sequence ID" value="Pp3c8_14940V3.3"/>
    <property type="gene ID" value="Pp3c8_14940"/>
</dbReference>
<feature type="compositionally biased region" description="Basic and acidic residues" evidence="8">
    <location>
        <begin position="918"/>
        <end position="933"/>
    </location>
</feature>
<reference evidence="10 11" key="1">
    <citation type="journal article" date="2008" name="Science">
        <title>The Physcomitrella genome reveals evolutionary insights into the conquest of land by plants.</title>
        <authorList>
            <person name="Rensing S."/>
            <person name="Lang D."/>
            <person name="Zimmer A."/>
            <person name="Terry A."/>
            <person name="Salamov A."/>
            <person name="Shapiro H."/>
            <person name="Nishiyama T."/>
            <person name="Perroud P.-F."/>
            <person name="Lindquist E."/>
            <person name="Kamisugi Y."/>
            <person name="Tanahashi T."/>
            <person name="Sakakibara K."/>
            <person name="Fujita T."/>
            <person name="Oishi K."/>
            <person name="Shin-I T."/>
            <person name="Kuroki Y."/>
            <person name="Toyoda A."/>
            <person name="Suzuki Y."/>
            <person name="Hashimoto A."/>
            <person name="Yamaguchi K."/>
            <person name="Sugano A."/>
            <person name="Kohara Y."/>
            <person name="Fujiyama A."/>
            <person name="Anterola A."/>
            <person name="Aoki S."/>
            <person name="Ashton N."/>
            <person name="Barbazuk W.B."/>
            <person name="Barker E."/>
            <person name="Bennetzen J."/>
            <person name="Bezanilla M."/>
            <person name="Blankenship R."/>
            <person name="Cho S.H."/>
            <person name="Dutcher S."/>
            <person name="Estelle M."/>
            <person name="Fawcett J.A."/>
            <person name="Gundlach H."/>
            <person name="Hanada K."/>
            <person name="Heyl A."/>
            <person name="Hicks K.A."/>
            <person name="Hugh J."/>
            <person name="Lohr M."/>
            <person name="Mayer K."/>
            <person name="Melkozernov A."/>
            <person name="Murata T."/>
            <person name="Nelson D."/>
            <person name="Pils B."/>
            <person name="Prigge M."/>
            <person name="Reiss B."/>
            <person name="Renner T."/>
            <person name="Rombauts S."/>
            <person name="Rushton P."/>
            <person name="Sanderfoot A."/>
            <person name="Schween G."/>
            <person name="Shiu S.-H."/>
            <person name="Stueber K."/>
            <person name="Theodoulou F.L."/>
            <person name="Tu H."/>
            <person name="Van de Peer Y."/>
            <person name="Verrier P.J."/>
            <person name="Waters E."/>
            <person name="Wood A."/>
            <person name="Yang L."/>
            <person name="Cove D."/>
            <person name="Cuming A."/>
            <person name="Hasebe M."/>
            <person name="Lucas S."/>
            <person name="Mishler D.B."/>
            <person name="Reski R."/>
            <person name="Grigoriev I."/>
            <person name="Quatrano R.S."/>
            <person name="Boore J.L."/>
        </authorList>
    </citation>
    <scope>NUCLEOTIDE SEQUENCE [LARGE SCALE GENOMIC DNA]</scope>
    <source>
        <strain evidence="10 11">cv. Gransden 2004</strain>
    </source>
</reference>
<dbReference type="GO" id="GO:0000118">
    <property type="term" value="C:histone deacetylase complex"/>
    <property type="evidence" value="ECO:0000318"/>
    <property type="project" value="GO_Central"/>
</dbReference>
<dbReference type="InterPro" id="IPR036600">
    <property type="entry name" value="PAH_sf"/>
</dbReference>
<feature type="compositionally biased region" description="Basic and acidic residues" evidence="8">
    <location>
        <begin position="471"/>
        <end position="481"/>
    </location>
</feature>
<feature type="domain" description="Histone deacetylase interacting" evidence="9">
    <location>
        <begin position="495"/>
        <end position="596"/>
    </location>
</feature>
<dbReference type="OrthoDB" id="10265969at2759"/>
<evidence type="ECO:0000259" key="9">
    <source>
        <dbReference type="SMART" id="SM00761"/>
    </source>
</evidence>
<organism evidence="10 11">
    <name type="scientific">Physcomitrium patens</name>
    <name type="common">Spreading-leaved earth moss</name>
    <name type="synonym">Physcomitrella patens</name>
    <dbReference type="NCBI Taxonomy" id="3218"/>
    <lineage>
        <taxon>Eukaryota</taxon>
        <taxon>Viridiplantae</taxon>
        <taxon>Streptophyta</taxon>
        <taxon>Embryophyta</taxon>
        <taxon>Bryophyta</taxon>
        <taxon>Bryophytina</taxon>
        <taxon>Bryopsida</taxon>
        <taxon>Funariidae</taxon>
        <taxon>Funariales</taxon>
        <taxon>Funariaceae</taxon>
        <taxon>Physcomitrium</taxon>
    </lineage>
</organism>
<gene>
    <name evidence="10" type="primary">LOC112285800</name>
</gene>
<evidence type="ECO:0000256" key="4">
    <source>
        <dbReference type="ARBA" id="ARBA00023015"/>
    </source>
</evidence>
<dbReference type="FunFam" id="1.20.1160.11:FF:000003">
    <property type="entry name" value="Paired amphipathic helix SIN3-like protein"/>
    <property type="match status" value="1"/>
</dbReference>
<feature type="region of interest" description="Disordered" evidence="8">
    <location>
        <begin position="1"/>
        <end position="36"/>
    </location>
</feature>
<dbReference type="InterPro" id="IPR003822">
    <property type="entry name" value="PAH"/>
</dbReference>
<dbReference type="RefSeq" id="XP_024382731.1">
    <property type="nucleotide sequence ID" value="XM_024526963.2"/>
</dbReference>
<dbReference type="InterPro" id="IPR039774">
    <property type="entry name" value="Sin3-like"/>
</dbReference>
<dbReference type="Pfam" id="PF16879">
    <property type="entry name" value="Sin3a_C"/>
    <property type="match status" value="1"/>
</dbReference>
<keyword evidence="3" id="KW-0677">Repeat</keyword>
<dbReference type="InParanoid" id="A0A7I4EBM9"/>
<keyword evidence="4" id="KW-0805">Transcription regulation</keyword>
<dbReference type="SMART" id="SM00761">
    <property type="entry name" value="HDAC_interact"/>
    <property type="match status" value="1"/>
</dbReference>
<dbReference type="FunFam" id="1.20.1160.11:FF:000001">
    <property type="entry name" value="Paired amphipathic helix protein Sin3"/>
    <property type="match status" value="1"/>
</dbReference>
<dbReference type="PANTHER" id="PTHR12346:SF0">
    <property type="entry name" value="SIN3A, ISOFORM G"/>
    <property type="match status" value="1"/>
</dbReference>
<feature type="compositionally biased region" description="Basic and acidic residues" evidence="8">
    <location>
        <begin position="232"/>
        <end position="289"/>
    </location>
</feature>
<dbReference type="InterPro" id="IPR013194">
    <property type="entry name" value="HDAC_interact_dom"/>
</dbReference>
<feature type="compositionally biased region" description="Basic and acidic residues" evidence="8">
    <location>
        <begin position="984"/>
        <end position="999"/>
    </location>
</feature>
<dbReference type="EMBL" id="ABEU02000008">
    <property type="status" value="NOT_ANNOTATED_CDS"/>
    <property type="molecule type" value="Genomic_DNA"/>
</dbReference>
<feature type="compositionally biased region" description="Acidic residues" evidence="8">
    <location>
        <begin position="1060"/>
        <end position="1074"/>
    </location>
</feature>
<keyword evidence="2" id="KW-0678">Repressor</keyword>
<dbReference type="GeneID" id="112285800"/>
<dbReference type="GO" id="GO:0000785">
    <property type="term" value="C:chromatin"/>
    <property type="evidence" value="ECO:0000318"/>
    <property type="project" value="GO_Central"/>
</dbReference>
<feature type="compositionally biased region" description="Basic residues" evidence="8">
    <location>
        <begin position="974"/>
        <end position="983"/>
    </location>
</feature>
<proteinExistence type="predicted"/>
<dbReference type="Proteomes" id="UP000006727">
    <property type="component" value="Chromosome 8"/>
</dbReference>
<reference evidence="10" key="3">
    <citation type="submission" date="2020-12" db="UniProtKB">
        <authorList>
            <consortium name="EnsemblPlants"/>
        </authorList>
    </citation>
    <scope>IDENTIFICATION</scope>
</reference>
<accession>A0A7I4EBM9</accession>
<evidence type="ECO:0000313" key="10">
    <source>
        <dbReference type="EnsemblPlants" id="Pp3c8_14940V3.3"/>
    </source>
</evidence>
<dbReference type="SUPFAM" id="SSF47762">
    <property type="entry name" value="PAH2 domain"/>
    <property type="match status" value="3"/>
</dbReference>
<protein>
    <recommendedName>
        <fullName evidence="9">Histone deacetylase interacting domain-containing protein</fullName>
    </recommendedName>
</protein>
<keyword evidence="11" id="KW-1185">Reference proteome</keyword>
<sequence length="1394" mass="155187">MKKRERGGDDNAPPQGKRAAGPRIGEDSEVAGNKTISVANGHRLTTDDALAYLKAVKEKFQEDKPKYDEFLEVMKDFKAQKVDTAGVISRVKQLFKGHPQLIMGFNAFLPRGYEITQPEEEKPAVEFDQAINYVSKIKSRFATKESVYKQFLEILNFYRKGNKTINEVYQEVAKLFADHPDLLEEFTYFLPGTNSAAMGTGQPNAIPMQHNAHQRDEAGFKASGKPSNDRLIIPKKEKSLAMPGERSRDREPERLVDKDRVKLDKDDETSEFGHRKDTVVKEEGGRDTQNDFAKQKPAKRTSARNASDAIRRQSQAGEGGEGFSGSVPQASTDDKKAVKAAIGVQYPFFDKVKARLRSRDTYQEFLKCLNIFSQEIITRAELQTLVGDILGKHADLMEGFTEFLTHCENVEGYLAGVFNGRKLQDFADAAPVKAVKTERDGERERNREKDKERERDRERERDVKPSQAAKEGGHKVSSNKDKYINKPISELDLSNCDRCTPSYRLLPKYYPRPVSSHRTALGNSVLNDSWVSVTSGSEDYSFKHMRKNQYEESLFRCEDDRFELDMLLEGTAVTAKLVGEYTSKQEEQSGQAEALPPVDEFLSAINLRCIERIYGDHGLDMLEAVRKNTSRAMPVVHSRLVQKEEEWTRCREVMNKVWSEVYAKNCYKALDHRSFYFRSQDKKALSTKGLLAEIKEMNEKRRREDDMMLAVAAGNRRPLLPDLRYEFSDMSIHDDIYQIIKYSSEEISSSPDHAERTMQMWRMFVEPVLGLSSRSQGVEDMEEGVKGKSVEGKGEDGTGRKSGGSEGDETSSPEGGTAALEGQGILGRGVEVVGVEECRARVTECTTNGELQQAAVCGEKNLVDNAGGEVDVRGGDSAREGVVRGAAEDDGEGTAARTEGCGRLREGNSGARQSSGTADRDDVKKRSNVRHGENTGSRSVVGGGGGLAAEGNGAHGVADREEGELSPLSEREKRKPSKCSPRRGKGENDAVKLCGHEEVAEGVGGAEMEHEQDEVGVESAQMSSEDSDSPSEAREGISGCELSGGEQSKHEQGEGKTESEGEAEGMTDIDDADGDGNMPFGDSDHPFAHCMPLAVYTSSVAGLDVSSRGKKGGGIFFGNDMFYILLRLYQTLYERLLSAKLNAQAFKRNGCEGSDGSSHPNLYLRFIQLLYALLDGSIDNSKFEDECRAIIGIQSYMLFTLDELIFKLVKQLEAAATDDVVQKLLTLYAYENGREAVDTVYYADVCVLLNDESIYRFEQRCSPNELLIQLMENSDVPGHAFESPFQRYLDGFLTSVPSGKGRQVFVARNLKRRLVGEGVDYGEDVNIVNGLEIKMTCRTSKVSYVLDTEDVFWRSMPGGKRRKVKVGPKRVGLFHKWMQEMESLKVELSRFQFS</sequence>
<dbReference type="Pfam" id="PF02671">
    <property type="entry name" value="PAH"/>
    <property type="match status" value="3"/>
</dbReference>
<feature type="region of interest" description="Disordered" evidence="8">
    <location>
        <begin position="199"/>
        <end position="332"/>
    </location>
</feature>
<evidence type="ECO:0000256" key="1">
    <source>
        <dbReference type="ARBA" id="ARBA00004123"/>
    </source>
</evidence>